<dbReference type="InterPro" id="IPR004401">
    <property type="entry name" value="YbaB/EbfC"/>
</dbReference>
<reference evidence="2" key="1">
    <citation type="journal article" date="2019" name="Int. J. Syst. Evol. Microbiol.">
        <title>The Global Catalogue of Microorganisms (GCM) 10K type strain sequencing project: providing services to taxonomists for standard genome sequencing and annotation.</title>
        <authorList>
            <consortium name="The Broad Institute Genomics Platform"/>
            <consortium name="The Broad Institute Genome Sequencing Center for Infectious Disease"/>
            <person name="Wu L."/>
            <person name="Ma J."/>
        </authorList>
    </citation>
    <scope>NUCLEOTIDE SEQUENCE [LARGE SCALE GENOMIC DNA]</scope>
    <source>
        <strain evidence="2">JCM 17688</strain>
    </source>
</reference>
<name>A0ABP8J0P1_9ACTN</name>
<dbReference type="EMBL" id="BAABFR010000001">
    <property type="protein sequence ID" value="GAA4382771.1"/>
    <property type="molecule type" value="Genomic_DNA"/>
</dbReference>
<accession>A0ABP8J0P1</accession>
<dbReference type="InterPro" id="IPR036894">
    <property type="entry name" value="YbaB-like_sf"/>
</dbReference>
<proteinExistence type="predicted"/>
<dbReference type="Gene3D" id="3.30.1310.10">
    <property type="entry name" value="Nucleoid-associated protein YbaB-like domain"/>
    <property type="match status" value="1"/>
</dbReference>
<dbReference type="Pfam" id="PF02575">
    <property type="entry name" value="YbaB_DNA_bd"/>
    <property type="match status" value="1"/>
</dbReference>
<evidence type="ECO:0008006" key="3">
    <source>
        <dbReference type="Google" id="ProtNLM"/>
    </source>
</evidence>
<dbReference type="Proteomes" id="UP001500635">
    <property type="component" value="Unassembled WGS sequence"/>
</dbReference>
<protein>
    <recommendedName>
        <fullName evidence="3">YbaB/EbfC DNA-binding family protein</fullName>
    </recommendedName>
</protein>
<evidence type="ECO:0000313" key="1">
    <source>
        <dbReference type="EMBL" id="GAA4382771.1"/>
    </source>
</evidence>
<comment type="caution">
    <text evidence="1">The sequence shown here is derived from an EMBL/GenBank/DDBJ whole genome shotgun (WGS) entry which is preliminary data.</text>
</comment>
<keyword evidence="2" id="KW-1185">Reference proteome</keyword>
<sequence>MIVVIPHACDTAQVGPEGDPTTPALSRADEVRESLARVSGTGTAARGDVRVTVAVGGRLTGVVIGAGAMTLSGAALAAEIMTATSLASLAAAREVHSVASRFYPDHEMWGELT</sequence>
<evidence type="ECO:0000313" key="2">
    <source>
        <dbReference type="Proteomes" id="UP001500635"/>
    </source>
</evidence>
<gene>
    <name evidence="1" type="ORF">GCM10023147_00950</name>
</gene>
<organism evidence="1 2">
    <name type="scientific">Tsukamurella soli</name>
    <dbReference type="NCBI Taxonomy" id="644556"/>
    <lineage>
        <taxon>Bacteria</taxon>
        <taxon>Bacillati</taxon>
        <taxon>Actinomycetota</taxon>
        <taxon>Actinomycetes</taxon>
        <taxon>Mycobacteriales</taxon>
        <taxon>Tsukamurellaceae</taxon>
        <taxon>Tsukamurella</taxon>
    </lineage>
</organism>